<feature type="transmembrane region" description="Helical" evidence="5">
    <location>
        <begin position="173"/>
        <end position="197"/>
    </location>
</feature>
<evidence type="ECO:0000313" key="8">
    <source>
        <dbReference type="WBParaSite" id="SSTP_0000382000.1"/>
    </source>
</evidence>
<dbReference type="InterPro" id="IPR019426">
    <property type="entry name" value="7TM_GPCR_serpentine_rcpt_Srv"/>
</dbReference>
<dbReference type="Gene3D" id="1.20.1070.10">
    <property type="entry name" value="Rhodopsin 7-helix transmembrane proteins"/>
    <property type="match status" value="1"/>
</dbReference>
<keyword evidence="4 5" id="KW-0472">Membrane</keyword>
<dbReference type="WBParaSite" id="TCONS_00008219.p1">
    <property type="protein sequence ID" value="TCONS_00008219.p1"/>
    <property type="gene ID" value="XLOC_006184"/>
</dbReference>
<evidence type="ECO:0000256" key="2">
    <source>
        <dbReference type="ARBA" id="ARBA00022692"/>
    </source>
</evidence>
<feature type="transmembrane region" description="Helical" evidence="5">
    <location>
        <begin position="85"/>
        <end position="107"/>
    </location>
</feature>
<dbReference type="PROSITE" id="PS50262">
    <property type="entry name" value="G_PROTEIN_RECEP_F1_2"/>
    <property type="match status" value="1"/>
</dbReference>
<proteinExistence type="predicted"/>
<feature type="domain" description="G-protein coupled receptors family 1 profile" evidence="6">
    <location>
        <begin position="25"/>
        <end position="281"/>
    </location>
</feature>
<dbReference type="PANTHER" id="PTHR31552">
    <property type="entry name" value="SERPENTINE RECEPTOR CLASS GAMMA"/>
    <property type="match status" value="1"/>
</dbReference>
<sequence>MHNILELIQWAYTIPSILLYGIFSIRLGNRILLKNDPKFKNSFFILIFTKGCVDITVLISVILLSRLTTISQFYSFYLNNYYLLHVMHFLTTTCYTIMFEIMFINSFTRAVAICKPTKYEIWVSNKRLYLYITISTVIGLIIGSISATYQSEYVFDSEKDKLLPLYIDPNSSYFISFYTLGLYLPLLIISLILNLIAVRQLKKKNINSLANKKSDVNLQFFSIVNFIVFLIFGIIYIMRAIAFFVDIEMIAIVGQQLIPYILDAATIGLFYLSCATSPQLKDLFLFRQQISYKTTTAIKIITKV</sequence>
<protein>
    <submittedName>
        <fullName evidence="8 9">G_PROTEIN_RECEP_F1_2 domain-containing protein</fullName>
    </submittedName>
</protein>
<dbReference type="Pfam" id="PF10323">
    <property type="entry name" value="7TM_GPCR_Srv"/>
    <property type="match status" value="1"/>
</dbReference>
<evidence type="ECO:0000259" key="6">
    <source>
        <dbReference type="PROSITE" id="PS50262"/>
    </source>
</evidence>
<evidence type="ECO:0000256" key="4">
    <source>
        <dbReference type="ARBA" id="ARBA00023136"/>
    </source>
</evidence>
<name>A0A0K0E2V1_STRER</name>
<feature type="transmembrane region" description="Helical" evidence="5">
    <location>
        <begin position="44"/>
        <end position="65"/>
    </location>
</feature>
<evidence type="ECO:0000313" key="7">
    <source>
        <dbReference type="Proteomes" id="UP000035681"/>
    </source>
</evidence>
<dbReference type="Proteomes" id="UP000035681">
    <property type="component" value="Unplaced"/>
</dbReference>
<comment type="subcellular location">
    <subcellularLocation>
        <location evidence="1">Membrane</location>
    </subcellularLocation>
</comment>
<evidence type="ECO:0000256" key="5">
    <source>
        <dbReference type="SAM" id="Phobius"/>
    </source>
</evidence>
<dbReference type="InterPro" id="IPR017452">
    <property type="entry name" value="GPCR_Rhodpsn_7TM"/>
</dbReference>
<reference evidence="8" key="1">
    <citation type="submission" date="2015-08" db="UniProtKB">
        <authorList>
            <consortium name="WormBaseParasite"/>
        </authorList>
    </citation>
    <scope>IDENTIFICATION</scope>
</reference>
<evidence type="ECO:0000256" key="3">
    <source>
        <dbReference type="ARBA" id="ARBA00022989"/>
    </source>
</evidence>
<dbReference type="WBParaSite" id="SSTP_0000382000.1">
    <property type="protein sequence ID" value="SSTP_0000382000.1"/>
    <property type="gene ID" value="SSTP_0000382000"/>
</dbReference>
<dbReference type="PANTHER" id="PTHR31552:SF8">
    <property type="entry name" value="SERPENTINE RECEPTOR CLASS GAMMA"/>
    <property type="match status" value="1"/>
</dbReference>
<evidence type="ECO:0000313" key="9">
    <source>
        <dbReference type="WBParaSite" id="TCONS_00008219.p1"/>
    </source>
</evidence>
<feature type="transmembrane region" description="Helical" evidence="5">
    <location>
        <begin position="257"/>
        <end position="277"/>
    </location>
</feature>
<accession>A0A0K0E2V1</accession>
<dbReference type="SUPFAM" id="SSF81321">
    <property type="entry name" value="Family A G protein-coupled receptor-like"/>
    <property type="match status" value="1"/>
</dbReference>
<keyword evidence="7" id="KW-1185">Reference proteome</keyword>
<feature type="transmembrane region" description="Helical" evidence="5">
    <location>
        <begin position="218"/>
        <end position="245"/>
    </location>
</feature>
<organism evidence="8">
    <name type="scientific">Strongyloides stercoralis</name>
    <name type="common">Threadworm</name>
    <dbReference type="NCBI Taxonomy" id="6248"/>
    <lineage>
        <taxon>Eukaryota</taxon>
        <taxon>Metazoa</taxon>
        <taxon>Ecdysozoa</taxon>
        <taxon>Nematoda</taxon>
        <taxon>Chromadorea</taxon>
        <taxon>Rhabditida</taxon>
        <taxon>Tylenchina</taxon>
        <taxon>Panagrolaimomorpha</taxon>
        <taxon>Strongyloidoidea</taxon>
        <taxon>Strongyloididae</taxon>
        <taxon>Strongyloides</taxon>
    </lineage>
</organism>
<feature type="transmembrane region" description="Helical" evidence="5">
    <location>
        <begin position="128"/>
        <end position="149"/>
    </location>
</feature>
<keyword evidence="3 5" id="KW-1133">Transmembrane helix</keyword>
<dbReference type="GO" id="GO:0016020">
    <property type="term" value="C:membrane"/>
    <property type="evidence" value="ECO:0007669"/>
    <property type="project" value="UniProtKB-SubCell"/>
</dbReference>
<feature type="transmembrane region" description="Helical" evidence="5">
    <location>
        <begin position="12"/>
        <end position="32"/>
    </location>
</feature>
<keyword evidence="2 5" id="KW-0812">Transmembrane</keyword>
<dbReference type="AlphaFoldDB" id="A0A0K0E2V1"/>
<evidence type="ECO:0000256" key="1">
    <source>
        <dbReference type="ARBA" id="ARBA00004370"/>
    </source>
</evidence>